<dbReference type="Gene3D" id="2.40.50.100">
    <property type="match status" value="1"/>
</dbReference>
<evidence type="ECO:0000313" key="4">
    <source>
        <dbReference type="EMBL" id="MDQ0505057.1"/>
    </source>
</evidence>
<dbReference type="Gene3D" id="2.40.30.170">
    <property type="match status" value="1"/>
</dbReference>
<dbReference type="InterPro" id="IPR006143">
    <property type="entry name" value="RND_pump_MFP"/>
</dbReference>
<evidence type="ECO:0000313" key="5">
    <source>
        <dbReference type="Proteomes" id="UP001241747"/>
    </source>
</evidence>
<sequence>MMSAATLRALPAPFRAPLLALALCGVTLAGPLTPAGAQPVPPAPQVTAGPTERAPFPVRRQDIPEMKGVFGEVESRTVVPARARIGGTVHEVKVTEGSEVRKGDEIALVVDDKLALTLNAADAKIKELNSQLENARTELDRAQQLLAKGFASQSRVDTAKTQFDVAANQVAAAEADRAVVVQREREGTVLAPADGRVLTVPVTPGSVVLAGDEIARIASGQYYLRLSLPERHAADIREGGLVRIGARGISPDKAGGLATARDGRIVKVYPEITGGRVMADVDVAGLGDYFVNERTLVWIEISRRAVLAVPPEAVTTRHGVDYVRLITPQGPLDVAVVLGERFADGGKARVEVLTGLADGDKVVMP</sequence>
<reference evidence="4 5" key="1">
    <citation type="submission" date="2023-07" db="EMBL/GenBank/DDBJ databases">
        <title>Genomic Encyclopedia of Type Strains, Phase IV (KMG-IV): sequencing the most valuable type-strain genomes for metagenomic binning, comparative biology and taxonomic classification.</title>
        <authorList>
            <person name="Goeker M."/>
        </authorList>
    </citation>
    <scope>NUCLEOTIDE SEQUENCE [LARGE SCALE GENOMIC DNA]</scope>
    <source>
        <strain evidence="4 5">DSM 3770</strain>
    </source>
</reference>
<proteinExistence type="inferred from homology"/>
<dbReference type="PANTHER" id="PTHR30469">
    <property type="entry name" value="MULTIDRUG RESISTANCE PROTEIN MDTA"/>
    <property type="match status" value="1"/>
</dbReference>
<feature type="chain" id="PRO_5046628179" evidence="3">
    <location>
        <begin position="30"/>
        <end position="365"/>
    </location>
</feature>
<keyword evidence="3" id="KW-0732">Signal</keyword>
<feature type="signal peptide" evidence="3">
    <location>
        <begin position="1"/>
        <end position="29"/>
    </location>
</feature>
<comment type="caution">
    <text evidence="4">The sequence shown here is derived from an EMBL/GenBank/DDBJ whole genome shotgun (WGS) entry which is preliminary data.</text>
</comment>
<evidence type="ECO:0000256" key="2">
    <source>
        <dbReference type="SAM" id="Coils"/>
    </source>
</evidence>
<name>A0ABU0LD38_XANAG</name>
<dbReference type="Gene3D" id="1.10.287.470">
    <property type="entry name" value="Helix hairpin bin"/>
    <property type="match status" value="1"/>
</dbReference>
<feature type="coiled-coil region" evidence="2">
    <location>
        <begin position="118"/>
        <end position="145"/>
    </location>
</feature>
<evidence type="ECO:0000256" key="1">
    <source>
        <dbReference type="ARBA" id="ARBA00009477"/>
    </source>
</evidence>
<dbReference type="NCBIfam" id="TIGR01730">
    <property type="entry name" value="RND_mfp"/>
    <property type="match status" value="1"/>
</dbReference>
<gene>
    <name evidence="4" type="ORF">QOZ94_001839</name>
</gene>
<dbReference type="EMBL" id="JAUSVY010000003">
    <property type="protein sequence ID" value="MDQ0505057.1"/>
    <property type="molecule type" value="Genomic_DNA"/>
</dbReference>
<keyword evidence="2" id="KW-0175">Coiled coil</keyword>
<dbReference type="Gene3D" id="2.40.420.20">
    <property type="match status" value="1"/>
</dbReference>
<dbReference type="RefSeq" id="WP_237345566.1">
    <property type="nucleotide sequence ID" value="NZ_JABWGX010000011.1"/>
</dbReference>
<comment type="similarity">
    <text evidence="1">Belongs to the membrane fusion protein (MFP) (TC 8.A.1) family.</text>
</comment>
<dbReference type="Proteomes" id="UP001241747">
    <property type="component" value="Unassembled WGS sequence"/>
</dbReference>
<accession>A0ABU0LD38</accession>
<evidence type="ECO:0000256" key="3">
    <source>
        <dbReference type="SAM" id="SignalP"/>
    </source>
</evidence>
<organism evidence="4 5">
    <name type="scientific">Xanthobacter agilis</name>
    <dbReference type="NCBI Taxonomy" id="47492"/>
    <lineage>
        <taxon>Bacteria</taxon>
        <taxon>Pseudomonadati</taxon>
        <taxon>Pseudomonadota</taxon>
        <taxon>Alphaproteobacteria</taxon>
        <taxon>Hyphomicrobiales</taxon>
        <taxon>Xanthobacteraceae</taxon>
        <taxon>Xanthobacter</taxon>
    </lineage>
</organism>
<protein>
    <submittedName>
        <fullName evidence="4">RND family efflux transporter MFP subunit</fullName>
    </submittedName>
</protein>
<keyword evidence="5" id="KW-1185">Reference proteome</keyword>
<dbReference type="SUPFAM" id="SSF111369">
    <property type="entry name" value="HlyD-like secretion proteins"/>
    <property type="match status" value="1"/>
</dbReference>
<dbReference type="PANTHER" id="PTHR30469:SF36">
    <property type="entry name" value="BLL3903 PROTEIN"/>
    <property type="match status" value="1"/>
</dbReference>